<dbReference type="EMBL" id="BMFR01000001">
    <property type="protein sequence ID" value="GGG64602.1"/>
    <property type="molecule type" value="Genomic_DNA"/>
</dbReference>
<evidence type="ECO:0000313" key="2">
    <source>
        <dbReference type="Proteomes" id="UP000622860"/>
    </source>
</evidence>
<dbReference type="Proteomes" id="UP000622860">
    <property type="component" value="Unassembled WGS sequence"/>
</dbReference>
<gene>
    <name evidence="1" type="ORF">GCM10011398_05270</name>
</gene>
<sequence>MDKQLASEQKRVEELENNLHITNESWKDEVSKRVRLREALEFYADTRSYDPRPHIKFDRGKIARQALEGDE</sequence>
<dbReference type="AlphaFoldDB" id="A0A917H1P5"/>
<reference evidence="1" key="1">
    <citation type="journal article" date="2014" name="Int. J. Syst. Evol. Microbiol.">
        <title>Complete genome sequence of Corynebacterium casei LMG S-19264T (=DSM 44701T), isolated from a smear-ripened cheese.</title>
        <authorList>
            <consortium name="US DOE Joint Genome Institute (JGI-PGF)"/>
            <person name="Walter F."/>
            <person name="Albersmeier A."/>
            <person name="Kalinowski J."/>
            <person name="Ruckert C."/>
        </authorList>
    </citation>
    <scope>NUCLEOTIDE SEQUENCE</scope>
    <source>
        <strain evidence="1">CGMCC 1.12754</strain>
    </source>
</reference>
<protein>
    <submittedName>
        <fullName evidence="1">Uncharacterized protein</fullName>
    </submittedName>
</protein>
<comment type="caution">
    <text evidence="1">The sequence shown here is derived from an EMBL/GenBank/DDBJ whole genome shotgun (WGS) entry which is preliminary data.</text>
</comment>
<accession>A0A917H1P5</accession>
<keyword evidence="2" id="KW-1185">Reference proteome</keyword>
<organism evidence="1 2">
    <name type="scientific">Virgibacillus oceani</name>
    <dbReference type="NCBI Taxonomy" id="1479511"/>
    <lineage>
        <taxon>Bacteria</taxon>
        <taxon>Bacillati</taxon>
        <taxon>Bacillota</taxon>
        <taxon>Bacilli</taxon>
        <taxon>Bacillales</taxon>
        <taxon>Bacillaceae</taxon>
        <taxon>Virgibacillus</taxon>
    </lineage>
</organism>
<dbReference type="RefSeq" id="WP_188453776.1">
    <property type="nucleotide sequence ID" value="NZ_BMFR01000001.1"/>
</dbReference>
<evidence type="ECO:0000313" key="1">
    <source>
        <dbReference type="EMBL" id="GGG64602.1"/>
    </source>
</evidence>
<proteinExistence type="predicted"/>
<name>A0A917H1P5_9BACI</name>
<reference evidence="1" key="2">
    <citation type="submission" date="2020-09" db="EMBL/GenBank/DDBJ databases">
        <authorList>
            <person name="Sun Q."/>
            <person name="Zhou Y."/>
        </authorList>
    </citation>
    <scope>NUCLEOTIDE SEQUENCE</scope>
    <source>
        <strain evidence="1">CGMCC 1.12754</strain>
    </source>
</reference>